<protein>
    <recommendedName>
        <fullName evidence="4">DUF4124 domain-containing protein</fullName>
    </recommendedName>
</protein>
<feature type="chain" id="PRO_5047346693" description="DUF4124 domain-containing protein" evidence="1">
    <location>
        <begin position="20"/>
        <end position="189"/>
    </location>
</feature>
<keyword evidence="3" id="KW-1185">Reference proteome</keyword>
<gene>
    <name evidence="2" type="ORF">DT603_05415</name>
</gene>
<evidence type="ECO:0000313" key="2">
    <source>
        <dbReference type="EMBL" id="NDK38279.1"/>
    </source>
</evidence>
<feature type="signal peptide" evidence="1">
    <location>
        <begin position="1"/>
        <end position="19"/>
    </location>
</feature>
<sequence>MIIILLGAGLGCIPFPAFAQKVQRCSTMDGNTVYTDKRCEDVGAMDHLPRVTAGISGSSGIYRAGCARTLSDLVYQVTAAIENKDVNRLASLYQWNGISNASANRILNKLEVIVDRPLVDIAPVRPAPPPVVDENGVVVDDNSDGYYPQTATRQRPVGLRLEQTLKNGSTPSRTVFGLRRAYKCFWITL</sequence>
<proteinExistence type="predicted"/>
<reference evidence="2 3" key="1">
    <citation type="submission" date="2018-07" db="EMBL/GenBank/DDBJ databases">
        <title>Whole genome Sequencing of Pseudoxanthomonas gei KCTC 32298 (T).</title>
        <authorList>
            <person name="Kumar S."/>
            <person name="Bansal K."/>
            <person name="Kaur A."/>
            <person name="Patil P."/>
            <person name="Sharma S."/>
            <person name="Patil P.B."/>
        </authorList>
    </citation>
    <scope>NUCLEOTIDE SEQUENCE [LARGE SCALE GENOMIC DNA]</scope>
    <source>
        <strain evidence="2 3">KCTC 32298</strain>
    </source>
</reference>
<organism evidence="2 3">
    <name type="scientific">Pseudoxanthomonas gei</name>
    <dbReference type="NCBI Taxonomy" id="1383030"/>
    <lineage>
        <taxon>Bacteria</taxon>
        <taxon>Pseudomonadati</taxon>
        <taxon>Pseudomonadota</taxon>
        <taxon>Gammaproteobacteria</taxon>
        <taxon>Lysobacterales</taxon>
        <taxon>Lysobacteraceae</taxon>
        <taxon>Pseudoxanthomonas</taxon>
    </lineage>
</organism>
<name>A0ABX0A9S3_9GAMM</name>
<evidence type="ECO:0000256" key="1">
    <source>
        <dbReference type="SAM" id="SignalP"/>
    </source>
</evidence>
<evidence type="ECO:0008006" key="4">
    <source>
        <dbReference type="Google" id="ProtNLM"/>
    </source>
</evidence>
<keyword evidence="1" id="KW-0732">Signal</keyword>
<dbReference type="Proteomes" id="UP001429354">
    <property type="component" value="Unassembled WGS sequence"/>
</dbReference>
<dbReference type="EMBL" id="QOVG01000003">
    <property type="protein sequence ID" value="NDK38279.1"/>
    <property type="molecule type" value="Genomic_DNA"/>
</dbReference>
<accession>A0ABX0A9S3</accession>
<comment type="caution">
    <text evidence="2">The sequence shown here is derived from an EMBL/GenBank/DDBJ whole genome shotgun (WGS) entry which is preliminary data.</text>
</comment>
<evidence type="ECO:0000313" key="3">
    <source>
        <dbReference type="Proteomes" id="UP001429354"/>
    </source>
</evidence>